<dbReference type="GO" id="GO:0003677">
    <property type="term" value="F:DNA binding"/>
    <property type="evidence" value="ECO:0007669"/>
    <property type="project" value="InterPro"/>
</dbReference>
<dbReference type="InterPro" id="IPR013325">
    <property type="entry name" value="RNA_pol_sigma_r2"/>
</dbReference>
<dbReference type="Gene3D" id="1.10.1740.10">
    <property type="match status" value="1"/>
</dbReference>
<evidence type="ECO:0000259" key="6">
    <source>
        <dbReference type="Pfam" id="PF08281"/>
    </source>
</evidence>
<dbReference type="SUPFAM" id="SSF88659">
    <property type="entry name" value="Sigma3 and sigma4 domains of RNA polymerase sigma factors"/>
    <property type="match status" value="1"/>
</dbReference>
<dbReference type="InterPro" id="IPR039425">
    <property type="entry name" value="RNA_pol_sigma-70-like"/>
</dbReference>
<dbReference type="InterPro" id="IPR013324">
    <property type="entry name" value="RNA_pol_sigma_r3/r4-like"/>
</dbReference>
<dbReference type="PANTHER" id="PTHR43133:SF51">
    <property type="entry name" value="RNA POLYMERASE SIGMA FACTOR"/>
    <property type="match status" value="1"/>
</dbReference>
<protein>
    <submittedName>
        <fullName evidence="7">Sigma-70 family RNA polymerase sigma factor</fullName>
    </submittedName>
</protein>
<dbReference type="Gene3D" id="1.10.10.10">
    <property type="entry name" value="Winged helix-like DNA-binding domain superfamily/Winged helix DNA-binding domain"/>
    <property type="match status" value="1"/>
</dbReference>
<organism evidence="7 8">
    <name type="scientific">Psychrobacillus vulpis</name>
    <dbReference type="NCBI Taxonomy" id="2325572"/>
    <lineage>
        <taxon>Bacteria</taxon>
        <taxon>Bacillati</taxon>
        <taxon>Bacillota</taxon>
        <taxon>Bacilli</taxon>
        <taxon>Bacillales</taxon>
        <taxon>Bacillaceae</taxon>
        <taxon>Psychrobacillus</taxon>
    </lineage>
</organism>
<dbReference type="NCBIfam" id="TIGR02937">
    <property type="entry name" value="sigma70-ECF"/>
    <property type="match status" value="1"/>
</dbReference>
<dbReference type="CDD" id="cd06171">
    <property type="entry name" value="Sigma70_r4"/>
    <property type="match status" value="1"/>
</dbReference>
<dbReference type="Pfam" id="PF04542">
    <property type="entry name" value="Sigma70_r2"/>
    <property type="match status" value="1"/>
</dbReference>
<comment type="similarity">
    <text evidence="1">Belongs to the sigma-70 factor family. ECF subfamily.</text>
</comment>
<dbReference type="InterPro" id="IPR007627">
    <property type="entry name" value="RNA_pol_sigma70_r2"/>
</dbReference>
<dbReference type="PANTHER" id="PTHR43133">
    <property type="entry name" value="RNA POLYMERASE ECF-TYPE SIGMA FACTO"/>
    <property type="match status" value="1"/>
</dbReference>
<dbReference type="SUPFAM" id="SSF88946">
    <property type="entry name" value="Sigma2 domain of RNA polymerase sigma factors"/>
    <property type="match status" value="1"/>
</dbReference>
<dbReference type="GO" id="GO:0016987">
    <property type="term" value="F:sigma factor activity"/>
    <property type="evidence" value="ECO:0007669"/>
    <property type="project" value="UniProtKB-KW"/>
</dbReference>
<feature type="domain" description="RNA polymerase sigma factor 70 region 4 type 2" evidence="6">
    <location>
        <begin position="128"/>
        <end position="180"/>
    </location>
</feature>
<keyword evidence="4" id="KW-0804">Transcription</keyword>
<keyword evidence="8" id="KW-1185">Reference proteome</keyword>
<dbReference type="Pfam" id="PF08281">
    <property type="entry name" value="Sigma70_r4_2"/>
    <property type="match status" value="1"/>
</dbReference>
<evidence type="ECO:0000313" key="8">
    <source>
        <dbReference type="Proteomes" id="UP000316626"/>
    </source>
</evidence>
<evidence type="ECO:0000313" key="7">
    <source>
        <dbReference type="EMBL" id="TQR19634.1"/>
    </source>
</evidence>
<evidence type="ECO:0000256" key="1">
    <source>
        <dbReference type="ARBA" id="ARBA00010641"/>
    </source>
</evidence>
<dbReference type="InterPro" id="IPR036388">
    <property type="entry name" value="WH-like_DNA-bd_sf"/>
</dbReference>
<evidence type="ECO:0000259" key="5">
    <source>
        <dbReference type="Pfam" id="PF04542"/>
    </source>
</evidence>
<name>A0A544TQA0_9BACI</name>
<evidence type="ECO:0000256" key="4">
    <source>
        <dbReference type="ARBA" id="ARBA00023163"/>
    </source>
</evidence>
<sequence length="200" mass="23561">MELSNSFLHLRDKCRKEHTELDTLKLIKKAQKGNITSFELLITHYKQAMYYMAKTILKNDEDCADAIQESIIKAFLNIHKLKEPSYFKTWLIRIVMNESYHLLRKSTNIIPLDSILEPSYNHPMSDYLEIEEALDHLSNDHRQLLILFYTVGLSIKEIADVLDLPENTVKSKMHRARQKMKDYLTEKETEEHSWTSGKSF</sequence>
<proteinExistence type="inferred from homology"/>
<dbReference type="GO" id="GO:0006352">
    <property type="term" value="P:DNA-templated transcription initiation"/>
    <property type="evidence" value="ECO:0007669"/>
    <property type="project" value="InterPro"/>
</dbReference>
<dbReference type="Proteomes" id="UP000316626">
    <property type="component" value="Unassembled WGS sequence"/>
</dbReference>
<evidence type="ECO:0000256" key="2">
    <source>
        <dbReference type="ARBA" id="ARBA00023015"/>
    </source>
</evidence>
<comment type="caution">
    <text evidence="7">The sequence shown here is derived from an EMBL/GenBank/DDBJ whole genome shotgun (WGS) entry which is preliminary data.</text>
</comment>
<dbReference type="OrthoDB" id="9782703at2"/>
<evidence type="ECO:0000256" key="3">
    <source>
        <dbReference type="ARBA" id="ARBA00023082"/>
    </source>
</evidence>
<dbReference type="InterPro" id="IPR014284">
    <property type="entry name" value="RNA_pol_sigma-70_dom"/>
</dbReference>
<keyword evidence="3" id="KW-0731">Sigma factor</keyword>
<feature type="domain" description="RNA polymerase sigma-70 region 2" evidence="5">
    <location>
        <begin position="41"/>
        <end position="107"/>
    </location>
</feature>
<dbReference type="EMBL" id="VDGI01000012">
    <property type="protein sequence ID" value="TQR19634.1"/>
    <property type="molecule type" value="Genomic_DNA"/>
</dbReference>
<accession>A0A544TQA0</accession>
<reference evidence="7 8" key="1">
    <citation type="submission" date="2019-06" db="EMBL/GenBank/DDBJ databases">
        <title>Psychrobacillus vulpis sp. nov., a new species isolated from feces of a red fox that inhabits in The Tablas de Daimiel Natural Park, Albacete, Spain.</title>
        <authorList>
            <person name="Rodriguez M."/>
            <person name="Reina J.C."/>
            <person name="Bejar V."/>
            <person name="Llamas I."/>
        </authorList>
    </citation>
    <scope>NUCLEOTIDE SEQUENCE [LARGE SCALE GENOMIC DNA]</scope>
    <source>
        <strain evidence="7 8">Z8</strain>
    </source>
</reference>
<dbReference type="InterPro" id="IPR013249">
    <property type="entry name" value="RNA_pol_sigma70_r4_t2"/>
</dbReference>
<keyword evidence="2" id="KW-0805">Transcription regulation</keyword>
<dbReference type="AlphaFoldDB" id="A0A544TQA0"/>
<gene>
    <name evidence="7" type="ORF">FG384_11950</name>
</gene>